<protein>
    <submittedName>
        <fullName evidence="1">Effector protein OEC47</fullName>
    </submittedName>
</protein>
<gene>
    <name evidence="1" type="primary">OEC47</name>
</gene>
<dbReference type="EMBL" id="KM220854">
    <property type="protein sequence ID" value="AIN81197.1"/>
    <property type="molecule type" value="mRNA"/>
</dbReference>
<accession>A0A088QCR9</accession>
<dbReference type="AlphaFoldDB" id="A0A088QCR9"/>
<sequence length="91" mass="10615">MQRPRRSSDEEIRTAITLLPQCCVRSFTLISEPAMHLIRFTSASSIAFYHFLTQCTAVYPISPRSLTASVRTKRFREKYRYAREQIVNSIN</sequence>
<proteinExistence type="evidence at transcript level"/>
<feature type="non-terminal residue" evidence="1">
    <location>
        <position position="1"/>
    </location>
</feature>
<reference evidence="1" key="1">
    <citation type="journal article" date="2014" name="Cell Host Microbe">
        <title>Convergent targeting of a common host protein-network by pathogen effectors from three kingdoms of life.</title>
        <authorList>
            <person name="Wessling R."/>
            <person name="Epple P.M."/>
            <person name="Altmann S."/>
            <person name="He Y."/>
            <person name="Yang L."/>
            <person name="McDonald N."/>
            <person name="Wiley K."/>
            <person name="Bader K.C."/>
            <person name="Glaesser C."/>
            <person name="Mukhtar M.S."/>
            <person name="Haigis S."/>
            <person name="Ghamsari L."/>
            <person name="Stephens A.E."/>
            <person name="Ecker J.R."/>
            <person name="Vidal M."/>
            <person name="Jones J.D.G."/>
            <person name="Mayer K.F.X."/>
            <person name="Ver Loren van Themaat E."/>
            <person name="Schulze-Lefert P."/>
            <person name="Dangl J.L."/>
            <person name="Panstruga R."/>
            <person name="Braun P."/>
        </authorList>
    </citation>
    <scope>NUCLEOTIDE SEQUENCE</scope>
</reference>
<evidence type="ECO:0000313" key="1">
    <source>
        <dbReference type="EMBL" id="AIN81197.1"/>
    </source>
</evidence>
<name>A0A088QCR9_9PEZI</name>
<organism evidence="1">
    <name type="scientific">Golovinomyces orontii</name>
    <dbReference type="NCBI Taxonomy" id="62715"/>
    <lineage>
        <taxon>Eukaryota</taxon>
        <taxon>Fungi</taxon>
        <taxon>Dikarya</taxon>
        <taxon>Ascomycota</taxon>
        <taxon>Pezizomycotina</taxon>
        <taxon>Leotiomycetes</taxon>
        <taxon>Erysiphales</taxon>
        <taxon>Erysiphaceae</taxon>
        <taxon>Golovinomyces</taxon>
    </lineage>
</organism>